<sequence length="146" mass="16370">MTLYTRKEVMDEAKKLAEMLANTEEIERFKELEAKVNQNDKIQRLVKKITTLQKQAVNLQAYDKKAALEKVEEAITEAQNELDSIPVVQDFQEIQMVVNDVLQLVSSTIAREVTNHVIKDTGGNLLSGETGTKVANKEDACCSSNE</sequence>
<dbReference type="PIRSF" id="PIRSF021287">
    <property type="entry name" value="Biofilm_formation_YmcA"/>
    <property type="match status" value="1"/>
</dbReference>
<dbReference type="AlphaFoldDB" id="A0A9D1TJ69"/>
<dbReference type="Pfam" id="PF06133">
    <property type="entry name" value="Com_YlbF"/>
    <property type="match status" value="1"/>
</dbReference>
<protein>
    <submittedName>
        <fullName evidence="2">YlbF family regulator</fullName>
    </submittedName>
</protein>
<feature type="coiled-coil region" evidence="1">
    <location>
        <begin position="6"/>
        <end position="81"/>
    </location>
</feature>
<dbReference type="EMBL" id="DXHX01000030">
    <property type="protein sequence ID" value="HIV73885.1"/>
    <property type="molecule type" value="Genomic_DNA"/>
</dbReference>
<accession>A0A9D1TJ69</accession>
<keyword evidence="1" id="KW-0175">Coiled coil</keyword>
<dbReference type="InterPro" id="IPR010368">
    <property type="entry name" value="Com_YlbF"/>
</dbReference>
<reference evidence="2" key="1">
    <citation type="journal article" date="2021" name="PeerJ">
        <title>Extensive microbial diversity within the chicken gut microbiome revealed by metagenomics and culture.</title>
        <authorList>
            <person name="Gilroy R."/>
            <person name="Ravi A."/>
            <person name="Getino M."/>
            <person name="Pursley I."/>
            <person name="Horton D.L."/>
            <person name="Alikhan N.F."/>
            <person name="Baker D."/>
            <person name="Gharbi K."/>
            <person name="Hall N."/>
            <person name="Watson M."/>
            <person name="Adriaenssens E.M."/>
            <person name="Foster-Nyarko E."/>
            <person name="Jarju S."/>
            <person name="Secka A."/>
            <person name="Antonio M."/>
            <person name="Oren A."/>
            <person name="Chaudhuri R.R."/>
            <person name="La Ragione R."/>
            <person name="Hildebrand F."/>
            <person name="Pallen M.J."/>
        </authorList>
    </citation>
    <scope>NUCLEOTIDE SEQUENCE</scope>
    <source>
        <strain evidence="2">CHK169-2315</strain>
    </source>
</reference>
<dbReference type="InterPro" id="IPR052767">
    <property type="entry name" value="Bact_com_dev_regulator"/>
</dbReference>
<reference evidence="2" key="2">
    <citation type="submission" date="2021-04" db="EMBL/GenBank/DDBJ databases">
        <authorList>
            <person name="Gilroy R."/>
        </authorList>
    </citation>
    <scope>NUCLEOTIDE SEQUENCE</scope>
    <source>
        <strain evidence="2">CHK169-2315</strain>
    </source>
</reference>
<dbReference type="Gene3D" id="1.20.1500.10">
    <property type="entry name" value="YheA/YmcA-like"/>
    <property type="match status" value="1"/>
</dbReference>
<dbReference type="PANTHER" id="PTHR38448:SF1">
    <property type="entry name" value="YLBF FAMILY REGULATOR"/>
    <property type="match status" value="1"/>
</dbReference>
<proteinExistence type="predicted"/>
<dbReference type="Proteomes" id="UP000823937">
    <property type="component" value="Unassembled WGS sequence"/>
</dbReference>
<evidence type="ECO:0000256" key="1">
    <source>
        <dbReference type="SAM" id="Coils"/>
    </source>
</evidence>
<evidence type="ECO:0000313" key="3">
    <source>
        <dbReference type="Proteomes" id="UP000823937"/>
    </source>
</evidence>
<organism evidence="2 3">
    <name type="scientific">Candidatus Pseudogracilibacillus intestinigallinarum</name>
    <dbReference type="NCBI Taxonomy" id="2838742"/>
    <lineage>
        <taxon>Bacteria</taxon>
        <taxon>Bacillati</taxon>
        <taxon>Bacillota</taxon>
        <taxon>Bacilli</taxon>
        <taxon>Bacillales</taxon>
        <taxon>Bacillaceae</taxon>
        <taxon>Pseudogracilibacillus</taxon>
    </lineage>
</organism>
<dbReference type="PANTHER" id="PTHR38448">
    <property type="entry name" value="REGULATORY PROTEIN YLBF-RELATED"/>
    <property type="match status" value="1"/>
</dbReference>
<gene>
    <name evidence="2" type="ORF">H9895_02255</name>
</gene>
<comment type="caution">
    <text evidence="2">The sequence shown here is derived from an EMBL/GenBank/DDBJ whole genome shotgun (WGS) entry which is preliminary data.</text>
</comment>
<dbReference type="InterPro" id="IPR016783">
    <property type="entry name" value="Biofilm_formation_YmcA"/>
</dbReference>
<name>A0A9D1TJ69_9BACI</name>
<evidence type="ECO:0000313" key="2">
    <source>
        <dbReference type="EMBL" id="HIV73885.1"/>
    </source>
</evidence>
<dbReference type="SUPFAM" id="SSF158622">
    <property type="entry name" value="YheA/YmcA-like"/>
    <property type="match status" value="1"/>
</dbReference>
<dbReference type="InterPro" id="IPR023378">
    <property type="entry name" value="YheA/YmcA-like_dom_sf"/>
</dbReference>